<dbReference type="RefSeq" id="WP_125479407.1">
    <property type="nucleotide sequence ID" value="NZ_RSFW01000010.1"/>
</dbReference>
<dbReference type="Proteomes" id="UP000279911">
    <property type="component" value="Unassembled WGS sequence"/>
</dbReference>
<reference evidence="2" key="1">
    <citation type="submission" date="2018-12" db="EMBL/GenBank/DDBJ databases">
        <title>Bacillus chawlae sp. nov., Bacillus glennii sp. nov., and Bacillus saganii sp. nov. Isolated from the Vehicle Assembly Building at Kennedy Space Center where the Viking Spacecraft were Assembled.</title>
        <authorList>
            <person name="Seuylemezian A."/>
            <person name="Vaishampayan P."/>
        </authorList>
    </citation>
    <scope>NUCLEOTIDE SEQUENCE [LARGE SCALE GENOMIC DNA]</scope>
    <source>
        <strain evidence="2">DSM 13966</strain>
    </source>
</reference>
<dbReference type="AlphaFoldDB" id="A0A427TT58"/>
<proteinExistence type="predicted"/>
<evidence type="ECO:0000313" key="2">
    <source>
        <dbReference type="Proteomes" id="UP000279911"/>
    </source>
</evidence>
<comment type="caution">
    <text evidence="1">The sequence shown here is derived from an EMBL/GenBank/DDBJ whole genome shotgun (WGS) entry which is preliminary data.</text>
</comment>
<protein>
    <submittedName>
        <fullName evidence="1">Uncharacterized protein</fullName>
    </submittedName>
</protein>
<name>A0A427TT58_9BACI</name>
<gene>
    <name evidence="1" type="ORF">EJA10_07535</name>
</gene>
<accession>A0A427TT58</accession>
<sequence length="123" mass="14734">MEQIEKMALNSLLHYELELLSFDPDFYDYYSGMNEYILEPNMQKASLIGAIQALEILIYDYERLSGEFDELEWVNITLEFNKRKLRYLVNEFTLVDSEYEKLVPILNRKIANLIINQEKLNRK</sequence>
<evidence type="ECO:0000313" key="1">
    <source>
        <dbReference type="EMBL" id="RSD27626.1"/>
    </source>
</evidence>
<organism evidence="1 2">
    <name type="scientific">Mesobacillus subterraneus</name>
    <dbReference type="NCBI Taxonomy" id="285983"/>
    <lineage>
        <taxon>Bacteria</taxon>
        <taxon>Bacillati</taxon>
        <taxon>Bacillota</taxon>
        <taxon>Bacilli</taxon>
        <taxon>Bacillales</taxon>
        <taxon>Bacillaceae</taxon>
        <taxon>Mesobacillus</taxon>
    </lineage>
</organism>
<dbReference type="EMBL" id="RSFW01000010">
    <property type="protein sequence ID" value="RSD27626.1"/>
    <property type="molecule type" value="Genomic_DNA"/>
</dbReference>